<keyword evidence="1" id="KW-1185">Reference proteome</keyword>
<evidence type="ECO:0000313" key="1">
    <source>
        <dbReference type="Proteomes" id="UP000515154"/>
    </source>
</evidence>
<sequence>MRPLKCRQFVKLCVDMEADHSTLIQHTEIRWLSRGKVLSHFYELREELLTFCLQENLRNFVECLSDDHWCSKLAYLADIFHELSLLNNSMQDRNENILSSTDKINAFQKELTIWKKHIAAGNLEMFPSVFKRNCQETVLLILNHLHTLLTNLDKYFPSISVDQYDWIRNSFVEFEPFEEQFTLTEEEELASVLNDRTLKLKHSELHLDAFWLLVEKEYPAIAQKVLQPLVQFSTSYFCEFGFSALTATKHKKRAQLLSVEDELRVCLSKTRPNLKELCKKHQAQVSY</sequence>
<dbReference type="PANTHER" id="PTHR45913">
    <property type="entry name" value="EPM2A-INTERACTING PROTEIN 1"/>
    <property type="match status" value="1"/>
</dbReference>
<dbReference type="KEGG" id="osn:115213292"/>
<reference evidence="2" key="1">
    <citation type="submission" date="2025-08" db="UniProtKB">
        <authorList>
            <consortium name="RefSeq"/>
        </authorList>
    </citation>
    <scope>IDENTIFICATION</scope>
</reference>
<protein>
    <submittedName>
        <fullName evidence="2">Zinc finger BED domain-containing protein 5-like</fullName>
    </submittedName>
</protein>
<dbReference type="RefSeq" id="XP_029638086.1">
    <property type="nucleotide sequence ID" value="XM_029782226.1"/>
</dbReference>
<proteinExistence type="predicted"/>
<dbReference type="InterPro" id="IPR012337">
    <property type="entry name" value="RNaseH-like_sf"/>
</dbReference>
<accession>A0A6P7SJI2</accession>
<evidence type="ECO:0000313" key="2">
    <source>
        <dbReference type="RefSeq" id="XP_029638086.1"/>
    </source>
</evidence>
<dbReference type="AlphaFoldDB" id="A0A6P7SJI2"/>
<name>A0A6P7SJI2_9MOLL</name>
<organism evidence="1 2">
    <name type="scientific">Octopus sinensis</name>
    <name type="common">East Asian common octopus</name>
    <dbReference type="NCBI Taxonomy" id="2607531"/>
    <lineage>
        <taxon>Eukaryota</taxon>
        <taxon>Metazoa</taxon>
        <taxon>Spiralia</taxon>
        <taxon>Lophotrochozoa</taxon>
        <taxon>Mollusca</taxon>
        <taxon>Cephalopoda</taxon>
        <taxon>Coleoidea</taxon>
        <taxon>Octopodiformes</taxon>
        <taxon>Octopoda</taxon>
        <taxon>Incirrata</taxon>
        <taxon>Octopodidae</taxon>
        <taxon>Octopus</taxon>
    </lineage>
</organism>
<dbReference type="PANTHER" id="PTHR45913:SF19">
    <property type="entry name" value="LOW QUALITY PROTEIN: ZINC FINGER BED DOMAIN-CONTAINING PROTEIN 5-LIKE"/>
    <property type="match status" value="1"/>
</dbReference>
<gene>
    <name evidence="2" type="primary">LOC115213292</name>
</gene>
<dbReference type="Proteomes" id="UP000515154">
    <property type="component" value="Linkage group LG6"/>
</dbReference>
<dbReference type="SUPFAM" id="SSF53098">
    <property type="entry name" value="Ribonuclease H-like"/>
    <property type="match status" value="1"/>
</dbReference>